<gene>
    <name evidence="6" type="primary">Atpaf2</name>
</gene>
<dbReference type="Gene3D" id="1.10.3580.10">
    <property type="entry name" value="ATP12 ATPase"/>
    <property type="match status" value="1"/>
</dbReference>
<evidence type="ECO:0000256" key="5">
    <source>
        <dbReference type="ARBA" id="ARBA00023186"/>
    </source>
</evidence>
<protein>
    <submittedName>
        <fullName evidence="6">ATP synthase mitochondrial F1 complex assembly factor 2-like</fullName>
    </submittedName>
</protein>
<accession>A0A6F9D7G1</accession>
<dbReference type="AlphaFoldDB" id="A0A6F9D7G1"/>
<evidence type="ECO:0000256" key="4">
    <source>
        <dbReference type="ARBA" id="ARBA00023128"/>
    </source>
</evidence>
<dbReference type="InterPro" id="IPR023335">
    <property type="entry name" value="ATP12_ortho_dom_sf"/>
</dbReference>
<dbReference type="EMBL" id="LR783207">
    <property type="protein sequence ID" value="CAB3224706.1"/>
    <property type="molecule type" value="mRNA"/>
</dbReference>
<name>A0A6F9D7G1_9ASCI</name>
<dbReference type="GO" id="GO:0005739">
    <property type="term" value="C:mitochondrion"/>
    <property type="evidence" value="ECO:0007669"/>
    <property type="project" value="UniProtKB-SubCell"/>
</dbReference>
<organism evidence="6">
    <name type="scientific">Phallusia mammillata</name>
    <dbReference type="NCBI Taxonomy" id="59560"/>
    <lineage>
        <taxon>Eukaryota</taxon>
        <taxon>Metazoa</taxon>
        <taxon>Chordata</taxon>
        <taxon>Tunicata</taxon>
        <taxon>Ascidiacea</taxon>
        <taxon>Phlebobranchia</taxon>
        <taxon>Ascidiidae</taxon>
        <taxon>Phallusia</taxon>
    </lineage>
</organism>
<dbReference type="Gene3D" id="3.30.2180.10">
    <property type="entry name" value="ATP12-like"/>
    <property type="match status" value="1"/>
</dbReference>
<proteinExistence type="evidence at transcript level"/>
<keyword evidence="5" id="KW-0143">Chaperone</keyword>
<evidence type="ECO:0000313" key="6">
    <source>
        <dbReference type="EMBL" id="CAB3224706.1"/>
    </source>
</evidence>
<dbReference type="Pfam" id="PF07542">
    <property type="entry name" value="ATP12"/>
    <property type="match status" value="1"/>
</dbReference>
<dbReference type="GO" id="GO:0033615">
    <property type="term" value="P:mitochondrial proton-transporting ATP synthase complex assembly"/>
    <property type="evidence" value="ECO:0007669"/>
    <property type="project" value="TreeGrafter"/>
</dbReference>
<dbReference type="InterPro" id="IPR011419">
    <property type="entry name" value="ATP12_ATP_synth-F1-assembly"/>
</dbReference>
<comment type="subcellular location">
    <subcellularLocation>
        <location evidence="1">Mitochondrion</location>
    </subcellularLocation>
</comment>
<dbReference type="PANTHER" id="PTHR21013:SF10">
    <property type="entry name" value="ATP SYNTHASE MITOCHONDRIAL F1 COMPLEX ASSEMBLY FACTOR 2"/>
    <property type="match status" value="1"/>
</dbReference>
<sequence>MCSIICKKWLSQNGNKSLSWVKYVRYLSDKRKFYEEARICHSDGGFEINLDNRKLRTPIGKVVKVPNEGLAHAVSVEWNQQTDVIKSQLMPLTALCYEAMDSSCNRNSDVLAASVLKFLHTDTVLFHMEEPADLGQLQKEKWSKLVDWFSQRHSVNIKNTTGFGKPSISPNTIPILTNYLKSFNMWSLVGIEKMVNTMKSVIVSLSLIDRHVTVEEAVSLSRLEQEFQISEWGNVEWYHDVELSETRMKVAACALFVQLCSEESSIRYLNRATKLS</sequence>
<dbReference type="InterPro" id="IPR042272">
    <property type="entry name" value="ATP12_ATP_synth-F1-assembly_N"/>
</dbReference>
<evidence type="ECO:0000256" key="3">
    <source>
        <dbReference type="ARBA" id="ARBA00022946"/>
    </source>
</evidence>
<reference evidence="6" key="1">
    <citation type="submission" date="2020-04" db="EMBL/GenBank/DDBJ databases">
        <authorList>
            <person name="Neveu A P."/>
        </authorList>
    </citation>
    <scope>NUCLEOTIDE SEQUENCE</scope>
    <source>
        <tissue evidence="6">Whole embryo</tissue>
    </source>
</reference>
<comment type="similarity">
    <text evidence="2">Belongs to the ATP12 family.</text>
</comment>
<evidence type="ECO:0000256" key="1">
    <source>
        <dbReference type="ARBA" id="ARBA00004173"/>
    </source>
</evidence>
<dbReference type="PANTHER" id="PTHR21013">
    <property type="entry name" value="ATP SYNTHASE MITOCHONDRIAL F1 COMPLEX ASSEMBLY FACTOR 2/ATP12 PROTEIN, MITOCHONDRIAL PRECURSOR"/>
    <property type="match status" value="1"/>
</dbReference>
<dbReference type="SUPFAM" id="SSF160909">
    <property type="entry name" value="ATP12-like"/>
    <property type="match status" value="1"/>
</dbReference>
<keyword evidence="4" id="KW-0496">Mitochondrion</keyword>
<evidence type="ECO:0000256" key="2">
    <source>
        <dbReference type="ARBA" id="ARBA00008231"/>
    </source>
</evidence>
<keyword evidence="3" id="KW-0809">Transit peptide</keyword>